<gene>
    <name evidence="1" type="ORF">ZEAMMB73_Zm00001d025489</name>
</gene>
<accession>A0A1D6J7E2</accession>
<proteinExistence type="predicted"/>
<dbReference type="PANTHER" id="PTHR44067">
    <property type="entry name" value="S-ADENOSYL-L-METHIONINE-DEPENDENT METHYLTRANSFERASE SUPERFAMILY PROTEIN-RELATED"/>
    <property type="match status" value="1"/>
</dbReference>
<dbReference type="EMBL" id="CM000786">
    <property type="protein sequence ID" value="AQK43841.1"/>
    <property type="molecule type" value="Genomic_DNA"/>
</dbReference>
<reference evidence="1" key="1">
    <citation type="submission" date="2015-12" db="EMBL/GenBank/DDBJ databases">
        <title>Update maize B73 reference genome by single molecule sequencing technologies.</title>
        <authorList>
            <consortium name="Maize Genome Sequencing Project"/>
            <person name="Ware D."/>
        </authorList>
    </citation>
    <scope>NUCLEOTIDE SEQUENCE</scope>
    <source>
        <tissue evidence="1">Seedling</tissue>
    </source>
</reference>
<dbReference type="InterPro" id="IPR053223">
    <property type="entry name" value="Prob_Methyltransferase"/>
</dbReference>
<dbReference type="eggNOG" id="ENOG502QRJP">
    <property type="taxonomic scope" value="Eukaryota"/>
</dbReference>
<keyword evidence="1" id="KW-0808">Transferase</keyword>
<dbReference type="AlphaFoldDB" id="A0A1D6J7E2"/>
<organism evidence="1">
    <name type="scientific">Zea mays</name>
    <name type="common">Maize</name>
    <dbReference type="NCBI Taxonomy" id="4577"/>
    <lineage>
        <taxon>Eukaryota</taxon>
        <taxon>Viridiplantae</taxon>
        <taxon>Streptophyta</taxon>
        <taxon>Embryophyta</taxon>
        <taxon>Tracheophyta</taxon>
        <taxon>Spermatophyta</taxon>
        <taxon>Magnoliopsida</taxon>
        <taxon>Liliopsida</taxon>
        <taxon>Poales</taxon>
        <taxon>Poaceae</taxon>
        <taxon>PACMAD clade</taxon>
        <taxon>Panicoideae</taxon>
        <taxon>Andropogonodae</taxon>
        <taxon>Andropogoneae</taxon>
        <taxon>Tripsacinae</taxon>
        <taxon>Zea</taxon>
    </lineage>
</organism>
<keyword evidence="1" id="KW-0489">Methyltransferase</keyword>
<dbReference type="PANTHER" id="PTHR44067:SF6">
    <property type="entry name" value="S-ADENOSYL-L-METHIONINE-DEPENDENT METHYLTRANSFERASE SUPERFAMILY PROTEIN"/>
    <property type="match status" value="1"/>
</dbReference>
<dbReference type="GO" id="GO:0008168">
    <property type="term" value="F:methyltransferase activity"/>
    <property type="evidence" value="ECO:0007669"/>
    <property type="project" value="UniProtKB-KW"/>
</dbReference>
<name>A0A1D6J7E2_MAIZE</name>
<dbReference type="ExpressionAtlas" id="A0A1D6J7E2">
    <property type="expression patterns" value="baseline and differential"/>
</dbReference>
<sequence>MATGTGRRFRRAKLKILLVVIASNLVCVHLFSGASLSVHIPASAPRIHLWDSAAPLRGLNATRAALAGARAELAAVRAQCNASSYLLESEELARYMTYNVGGECPEDDALALQVALKGCEPLPRRCCRPREPARYAEPVVRRSVPPDATVRWALYTCRNYSCLVKRARARGGPYFCKDCFDLEGKERRRWQADNGVLDMVRSMNVLSDWVHRARRRARVDALRHLLPAQHNLRGYVPIFDRVGFRRLRWKAGRKLDLGAERNEWYVSALLEKPMT</sequence>
<dbReference type="InParanoid" id="A0A1D6J7E2"/>
<dbReference type="GO" id="GO:0032259">
    <property type="term" value="P:methylation"/>
    <property type="evidence" value="ECO:0007669"/>
    <property type="project" value="UniProtKB-KW"/>
</dbReference>
<protein>
    <submittedName>
        <fullName evidence="1">S-adenosyl-L-methionine-dependent methyltransferase superfamily protein</fullName>
    </submittedName>
</protein>
<evidence type="ECO:0000313" key="1">
    <source>
        <dbReference type="EMBL" id="AQK43841.1"/>
    </source>
</evidence>